<dbReference type="EMBL" id="CP001739">
    <property type="protein sequence ID" value="ACZ08407.1"/>
    <property type="molecule type" value="Genomic_DNA"/>
</dbReference>
<dbReference type="RefSeq" id="WP_012861003.1">
    <property type="nucleotide sequence ID" value="NC_013517.1"/>
</dbReference>
<keyword evidence="1" id="KW-1133">Transmembrane helix</keyword>
<evidence type="ECO:0000256" key="1">
    <source>
        <dbReference type="SAM" id="Phobius"/>
    </source>
</evidence>
<dbReference type="AlphaFoldDB" id="D1AI23"/>
<evidence type="ECO:0000313" key="3">
    <source>
        <dbReference type="Proteomes" id="UP000000845"/>
    </source>
</evidence>
<keyword evidence="3" id="KW-1185">Reference proteome</keyword>
<keyword evidence="1" id="KW-0812">Transmembrane</keyword>
<accession>D1AI23</accession>
<dbReference type="KEGG" id="str:Sterm_1548"/>
<feature type="transmembrane region" description="Helical" evidence="1">
    <location>
        <begin position="105"/>
        <end position="122"/>
    </location>
</feature>
<organism evidence="2 3">
    <name type="scientific">Sebaldella termitidis (strain ATCC 33386 / NCTC 11300)</name>
    <dbReference type="NCBI Taxonomy" id="526218"/>
    <lineage>
        <taxon>Bacteria</taxon>
        <taxon>Fusobacteriati</taxon>
        <taxon>Fusobacteriota</taxon>
        <taxon>Fusobacteriia</taxon>
        <taxon>Fusobacteriales</taxon>
        <taxon>Leptotrichiaceae</taxon>
        <taxon>Sebaldella</taxon>
    </lineage>
</organism>
<proteinExistence type="predicted"/>
<keyword evidence="1" id="KW-0472">Membrane</keyword>
<reference evidence="2 3" key="2">
    <citation type="journal article" date="2010" name="Stand. Genomic Sci.">
        <title>Complete genome sequence of Sebaldella termitidis type strain (NCTC 11300).</title>
        <authorList>
            <person name="Harmon-Smith M."/>
            <person name="Celia L."/>
            <person name="Chertkov O."/>
            <person name="Lapidus A."/>
            <person name="Copeland A."/>
            <person name="Glavina Del Rio T."/>
            <person name="Nolan M."/>
            <person name="Lucas S."/>
            <person name="Tice H."/>
            <person name="Cheng J.F."/>
            <person name="Han C."/>
            <person name="Detter J.C."/>
            <person name="Bruce D."/>
            <person name="Goodwin L."/>
            <person name="Pitluck S."/>
            <person name="Pati A."/>
            <person name="Liolios K."/>
            <person name="Ivanova N."/>
            <person name="Mavromatis K."/>
            <person name="Mikhailova N."/>
            <person name="Chen A."/>
            <person name="Palaniappan K."/>
            <person name="Land M."/>
            <person name="Hauser L."/>
            <person name="Chang Y.J."/>
            <person name="Jeffries C.D."/>
            <person name="Brettin T."/>
            <person name="Goker M."/>
            <person name="Beck B."/>
            <person name="Bristow J."/>
            <person name="Eisen J.A."/>
            <person name="Markowitz V."/>
            <person name="Hugenholtz P."/>
            <person name="Kyrpides N.C."/>
            <person name="Klenk H.P."/>
            <person name="Chen F."/>
        </authorList>
    </citation>
    <scope>NUCLEOTIDE SEQUENCE [LARGE SCALE GENOMIC DNA]</scope>
    <source>
        <strain evidence="3">ATCC 33386 / NCTC 11300</strain>
    </source>
</reference>
<reference evidence="3" key="1">
    <citation type="submission" date="2009-09" db="EMBL/GenBank/DDBJ databases">
        <title>The complete chromosome of Sebaldella termitidis ATCC 33386.</title>
        <authorList>
            <consortium name="US DOE Joint Genome Institute (JGI-PGF)"/>
            <person name="Lucas S."/>
            <person name="Copeland A."/>
            <person name="Lapidus A."/>
            <person name="Glavina del Rio T."/>
            <person name="Dalin E."/>
            <person name="Tice H."/>
            <person name="Bruce D."/>
            <person name="Goodwin L."/>
            <person name="Pitluck S."/>
            <person name="Kyrpides N."/>
            <person name="Mavromatis K."/>
            <person name="Ivanova N."/>
            <person name="Mikhailova N."/>
            <person name="Sims D."/>
            <person name="Meincke L."/>
            <person name="Brettin T."/>
            <person name="Detter J.C."/>
            <person name="Han C."/>
            <person name="Larimer F."/>
            <person name="Land M."/>
            <person name="Hauser L."/>
            <person name="Markowitz V."/>
            <person name="Cheng J.F."/>
            <person name="Hugenholtz P."/>
            <person name="Woyke T."/>
            <person name="Wu D."/>
            <person name="Eisen J.A."/>
        </authorList>
    </citation>
    <scope>NUCLEOTIDE SEQUENCE [LARGE SCALE GENOMIC DNA]</scope>
    <source>
        <strain evidence="3">ATCC 33386 / NCTC 11300</strain>
    </source>
</reference>
<feature type="transmembrane region" description="Helical" evidence="1">
    <location>
        <begin position="45"/>
        <end position="64"/>
    </location>
</feature>
<dbReference type="HOGENOM" id="CLU_142194_2_0_0"/>
<name>D1AI23_SEBTE</name>
<gene>
    <name evidence="2" type="ordered locus">Sterm_1548</name>
</gene>
<dbReference type="eggNOG" id="ENOG5030BI1">
    <property type="taxonomic scope" value="Bacteria"/>
</dbReference>
<sequence>MISALIGSFLFGMVIVLYILIVLGFPLGEYAMGGKYKILPKHMRIVFVFSIILQLAGVLVLLQTGGYLKLMLPAGITRGMCFFYAFYLTLNVIMNFMSQSKKEKLVMTPLSAITAACFWITAMNSCVIT</sequence>
<feature type="transmembrane region" description="Helical" evidence="1">
    <location>
        <begin position="6"/>
        <end position="25"/>
    </location>
</feature>
<protein>
    <submittedName>
        <fullName evidence="2">Uncharacterized protein</fullName>
    </submittedName>
</protein>
<feature type="transmembrane region" description="Helical" evidence="1">
    <location>
        <begin position="70"/>
        <end position="93"/>
    </location>
</feature>
<evidence type="ECO:0000313" key="2">
    <source>
        <dbReference type="EMBL" id="ACZ08407.1"/>
    </source>
</evidence>
<dbReference type="Proteomes" id="UP000000845">
    <property type="component" value="Chromosome"/>
</dbReference>